<evidence type="ECO:0000256" key="1">
    <source>
        <dbReference type="SAM" id="MobiDB-lite"/>
    </source>
</evidence>
<name>C1EAB0_MICCC</name>
<accession>C1EAB0</accession>
<feature type="region of interest" description="Disordered" evidence="1">
    <location>
        <begin position="409"/>
        <end position="429"/>
    </location>
</feature>
<dbReference type="EMBL" id="CP001328">
    <property type="protein sequence ID" value="ACO64828.1"/>
    <property type="molecule type" value="Genomic_DNA"/>
</dbReference>
<dbReference type="Proteomes" id="UP000002009">
    <property type="component" value="Chromosome 7"/>
</dbReference>
<dbReference type="InParanoid" id="C1EAB0"/>
<dbReference type="OrthoDB" id="195899at2759"/>
<evidence type="ECO:0000313" key="2">
    <source>
        <dbReference type="EMBL" id="ACO64828.1"/>
    </source>
</evidence>
<keyword evidence="3" id="KW-1185">Reference proteome</keyword>
<dbReference type="AlphaFoldDB" id="C1EAB0"/>
<evidence type="ECO:0000313" key="3">
    <source>
        <dbReference type="Proteomes" id="UP000002009"/>
    </source>
</evidence>
<dbReference type="GeneID" id="8244861"/>
<protein>
    <recommendedName>
        <fullName evidence="4">Inward rectifier potassium channel C-terminal domain-containing protein</fullName>
    </recommendedName>
</protein>
<evidence type="ECO:0008006" key="4">
    <source>
        <dbReference type="Google" id="ProtNLM"/>
    </source>
</evidence>
<gene>
    <name evidence="2" type="ORF">MICPUN_60010</name>
</gene>
<reference evidence="2 3" key="1">
    <citation type="journal article" date="2009" name="Science">
        <title>Green evolution and dynamic adaptations revealed by genomes of the marine picoeukaryotes Micromonas.</title>
        <authorList>
            <person name="Worden A.Z."/>
            <person name="Lee J.H."/>
            <person name="Mock T."/>
            <person name="Rouze P."/>
            <person name="Simmons M.P."/>
            <person name="Aerts A.L."/>
            <person name="Allen A.E."/>
            <person name="Cuvelier M.L."/>
            <person name="Derelle E."/>
            <person name="Everett M.V."/>
            <person name="Foulon E."/>
            <person name="Grimwood J."/>
            <person name="Gundlach H."/>
            <person name="Henrissat B."/>
            <person name="Napoli C."/>
            <person name="McDonald S.M."/>
            <person name="Parker M.S."/>
            <person name="Rombauts S."/>
            <person name="Salamov A."/>
            <person name="Von Dassow P."/>
            <person name="Badger J.H."/>
            <person name="Coutinho P.M."/>
            <person name="Demir E."/>
            <person name="Dubchak I."/>
            <person name="Gentemann C."/>
            <person name="Eikrem W."/>
            <person name="Gready J.E."/>
            <person name="John U."/>
            <person name="Lanier W."/>
            <person name="Lindquist E.A."/>
            <person name="Lucas S."/>
            <person name="Mayer K.F."/>
            <person name="Moreau H."/>
            <person name="Not F."/>
            <person name="Otillar R."/>
            <person name="Panaud O."/>
            <person name="Pangilinan J."/>
            <person name="Paulsen I."/>
            <person name="Piegu B."/>
            <person name="Poliakov A."/>
            <person name="Robbens S."/>
            <person name="Schmutz J."/>
            <person name="Toulza E."/>
            <person name="Wyss T."/>
            <person name="Zelensky A."/>
            <person name="Zhou K."/>
            <person name="Armbrust E.V."/>
            <person name="Bhattacharya D."/>
            <person name="Goodenough U.W."/>
            <person name="Van de Peer Y."/>
            <person name="Grigoriev I.V."/>
        </authorList>
    </citation>
    <scope>NUCLEOTIDE SEQUENCE [LARGE SCALE GENOMIC DNA]</scope>
    <source>
        <strain evidence="3">RCC299 / NOUM17</strain>
    </source>
</reference>
<proteinExistence type="predicted"/>
<dbReference type="RefSeq" id="XP_002503570.1">
    <property type="nucleotide sequence ID" value="XM_002503524.1"/>
</dbReference>
<organism evidence="2 3">
    <name type="scientific">Micromonas commoda (strain RCC299 / NOUM17 / CCMP2709)</name>
    <name type="common">Picoplanktonic green alga</name>
    <dbReference type="NCBI Taxonomy" id="296587"/>
    <lineage>
        <taxon>Eukaryota</taxon>
        <taxon>Viridiplantae</taxon>
        <taxon>Chlorophyta</taxon>
        <taxon>Mamiellophyceae</taxon>
        <taxon>Mamiellales</taxon>
        <taxon>Mamiellaceae</taxon>
        <taxon>Micromonas</taxon>
    </lineage>
</organism>
<sequence length="429" mass="47872">MGRSRKHEPPRGGLNGYLAWNKSHLFRSFLGLPVPPKEFRHPEFSEAFAKLDAENNNAPRSGSAVKVHVDSSDAKEKTEALEGREVFDPVVYHNSDVYTPHICALEGDRSIYSFGTLEDWWFMLVNDASWPTLIGGEIVLEGIVIFTCGCLLTIAQMLEGDSGSNATFKDNLLLSLTTVRLSTDKIFGWQPTTASSPLEVCVLALYGWTHWLLLSVASALIVARALRPARSGLFSPDMVVNDDSVQVRFMVLRNQIQNGMGFLYNMEFTMQGMTVNGQTVDMPLIRSKYALWRNSNNIITLRHSVKDASSPFNDGFPGGRQKVRDIFVTLSAMDMDGNSVLMSAIYLDPLLMDPVVEKKLRPFSRILHNHKFVDMYRIARHPESSQMASADPKFVCNLDNFIKTAPLKDGEPGFIMSSPDNPDKDNKGS</sequence>
<dbReference type="KEGG" id="mis:MICPUN_60010"/>